<proteinExistence type="predicted"/>
<comment type="caution">
    <text evidence="2">The sequence shown here is derived from an EMBL/GenBank/DDBJ whole genome shotgun (WGS) entry which is preliminary data.</text>
</comment>
<dbReference type="InterPro" id="IPR027417">
    <property type="entry name" value="P-loop_NTPase"/>
</dbReference>
<dbReference type="AlphaFoldDB" id="A0A4Q1KHA2"/>
<accession>A0A4Q1KHA2</accession>
<reference evidence="3" key="1">
    <citation type="submission" date="2019-01" db="EMBL/GenBank/DDBJ databases">
        <title>Cytophagaceae bacterium strain CAR-16.</title>
        <authorList>
            <person name="Chen W.-M."/>
        </authorList>
    </citation>
    <scope>NUCLEOTIDE SEQUENCE [LARGE SCALE GENOMIC DNA]</scope>
    <source>
        <strain evidence="3">CHR27</strain>
    </source>
</reference>
<evidence type="ECO:0000313" key="3">
    <source>
        <dbReference type="Proteomes" id="UP000290958"/>
    </source>
</evidence>
<dbReference type="Proteomes" id="UP000290958">
    <property type="component" value="Unassembled WGS sequence"/>
</dbReference>
<dbReference type="InterPro" id="IPR025662">
    <property type="entry name" value="Sigma_54_int_dom_ATP-bd_1"/>
</dbReference>
<protein>
    <submittedName>
        <fullName evidence="2">Aldolase</fullName>
    </submittedName>
</protein>
<dbReference type="Gene3D" id="3.40.50.300">
    <property type="entry name" value="P-loop containing nucleotide triphosphate hydrolases"/>
    <property type="match status" value="1"/>
</dbReference>
<dbReference type="OrthoDB" id="8326226at2"/>
<dbReference type="SUPFAM" id="SSF53795">
    <property type="entry name" value="PEP carboxykinase-like"/>
    <property type="match status" value="1"/>
</dbReference>
<dbReference type="GO" id="GO:0006109">
    <property type="term" value="P:regulation of carbohydrate metabolic process"/>
    <property type="evidence" value="ECO:0007669"/>
    <property type="project" value="InterPro"/>
</dbReference>
<dbReference type="GO" id="GO:0000155">
    <property type="term" value="F:phosphorelay sensor kinase activity"/>
    <property type="evidence" value="ECO:0007669"/>
    <property type="project" value="InterPro"/>
</dbReference>
<sequence>MSDEADPDFAGTVHGSSVMIEGRGVLIRGQSGAGKSDLALRLIDRGATLLADDYTQIAREGDAIFGRAPETIAGLIEVRGLGLVPMPHGQSAPIALIIQLIDAPPERHPDPLPSCKLCGLSLPLLMLNGFEASAPIKIELALRHINGQTGGWEPMR</sequence>
<feature type="domain" description="HPr kinase/phosphorylase C-terminal" evidence="1">
    <location>
        <begin position="12"/>
        <end position="87"/>
    </location>
</feature>
<dbReference type="GO" id="GO:0005524">
    <property type="term" value="F:ATP binding"/>
    <property type="evidence" value="ECO:0007669"/>
    <property type="project" value="InterPro"/>
</dbReference>
<evidence type="ECO:0000313" key="2">
    <source>
        <dbReference type="EMBL" id="RXR27233.1"/>
    </source>
</evidence>
<dbReference type="RefSeq" id="WP_129404876.1">
    <property type="nucleotide sequence ID" value="NZ_SBKP01000013.1"/>
</dbReference>
<evidence type="ECO:0000259" key="1">
    <source>
        <dbReference type="Pfam" id="PF07475"/>
    </source>
</evidence>
<gene>
    <name evidence="2" type="ORF">EQG66_12215</name>
</gene>
<organism evidence="2 3">
    <name type="scientific">Sphingobium fluviale</name>
    <dbReference type="NCBI Taxonomy" id="2506423"/>
    <lineage>
        <taxon>Bacteria</taxon>
        <taxon>Pseudomonadati</taxon>
        <taxon>Pseudomonadota</taxon>
        <taxon>Alphaproteobacteria</taxon>
        <taxon>Sphingomonadales</taxon>
        <taxon>Sphingomonadaceae</taxon>
        <taxon>Sphingobium</taxon>
    </lineage>
</organism>
<dbReference type="PANTHER" id="PTHR30305">
    <property type="entry name" value="PROTEIN YJDM-RELATED"/>
    <property type="match status" value="1"/>
</dbReference>
<dbReference type="EMBL" id="SBKP01000013">
    <property type="protein sequence ID" value="RXR27233.1"/>
    <property type="molecule type" value="Genomic_DNA"/>
</dbReference>
<dbReference type="PANTHER" id="PTHR30305:SF1">
    <property type="entry name" value="HPR KINASE_PHOSPHORYLASE"/>
    <property type="match status" value="1"/>
</dbReference>
<dbReference type="PROSITE" id="PS00675">
    <property type="entry name" value="SIGMA54_INTERACT_1"/>
    <property type="match status" value="1"/>
</dbReference>
<name>A0A4Q1KHA2_9SPHN</name>
<dbReference type="CDD" id="cd01918">
    <property type="entry name" value="HprK_C"/>
    <property type="match status" value="1"/>
</dbReference>
<dbReference type="Pfam" id="PF07475">
    <property type="entry name" value="Hpr_kinase_C"/>
    <property type="match status" value="1"/>
</dbReference>
<dbReference type="InterPro" id="IPR011104">
    <property type="entry name" value="Hpr_kin/Pase_C"/>
</dbReference>
<keyword evidence="3" id="KW-1185">Reference proteome</keyword>